<proteinExistence type="predicted"/>
<reference evidence="1 2" key="1">
    <citation type="submission" date="2019-01" db="EMBL/GenBank/DDBJ databases">
        <authorList>
            <person name="Sayadi A."/>
        </authorList>
    </citation>
    <scope>NUCLEOTIDE SEQUENCE [LARGE SCALE GENOMIC DNA]</scope>
</reference>
<organism evidence="1 2">
    <name type="scientific">Callosobruchus maculatus</name>
    <name type="common">Southern cowpea weevil</name>
    <name type="synonym">Pulse bruchid</name>
    <dbReference type="NCBI Taxonomy" id="64391"/>
    <lineage>
        <taxon>Eukaryota</taxon>
        <taxon>Metazoa</taxon>
        <taxon>Ecdysozoa</taxon>
        <taxon>Arthropoda</taxon>
        <taxon>Hexapoda</taxon>
        <taxon>Insecta</taxon>
        <taxon>Pterygota</taxon>
        <taxon>Neoptera</taxon>
        <taxon>Endopterygota</taxon>
        <taxon>Coleoptera</taxon>
        <taxon>Polyphaga</taxon>
        <taxon>Cucujiformia</taxon>
        <taxon>Chrysomeloidea</taxon>
        <taxon>Chrysomelidae</taxon>
        <taxon>Bruchinae</taxon>
        <taxon>Bruchini</taxon>
        <taxon>Callosobruchus</taxon>
    </lineage>
</organism>
<evidence type="ECO:0000313" key="2">
    <source>
        <dbReference type="Proteomes" id="UP000410492"/>
    </source>
</evidence>
<dbReference type="Proteomes" id="UP000410492">
    <property type="component" value="Unassembled WGS sequence"/>
</dbReference>
<protein>
    <submittedName>
        <fullName evidence="1">Uncharacterized protein</fullName>
    </submittedName>
</protein>
<dbReference type="EMBL" id="CAACVG010006856">
    <property type="protein sequence ID" value="VEN42169.1"/>
    <property type="molecule type" value="Genomic_DNA"/>
</dbReference>
<dbReference type="AlphaFoldDB" id="A0A653C4X9"/>
<accession>A0A653C4X9</accession>
<gene>
    <name evidence="1" type="ORF">CALMAC_LOCUS5754</name>
</gene>
<feature type="non-terminal residue" evidence="1">
    <location>
        <position position="96"/>
    </location>
</feature>
<sequence length="96" mass="11222">MVLVLHPSATHSARIASHLEVALHWGDFWQNIRDSFFFYCAASFQWMEQRRSPRSVPKTYPTYVHLLPLCMKKEKSETSSIPRDVWAGEITLRTVE</sequence>
<keyword evidence="2" id="KW-1185">Reference proteome</keyword>
<name>A0A653C4X9_CALMS</name>
<evidence type="ECO:0000313" key="1">
    <source>
        <dbReference type="EMBL" id="VEN42169.1"/>
    </source>
</evidence>
<dbReference type="OrthoDB" id="6147874at2759"/>